<organism evidence="2">
    <name type="scientific">Zea mays</name>
    <name type="common">Maize</name>
    <dbReference type="NCBI Taxonomy" id="4577"/>
    <lineage>
        <taxon>Eukaryota</taxon>
        <taxon>Viridiplantae</taxon>
        <taxon>Streptophyta</taxon>
        <taxon>Embryophyta</taxon>
        <taxon>Tracheophyta</taxon>
        <taxon>Spermatophyta</taxon>
        <taxon>Magnoliopsida</taxon>
        <taxon>Liliopsida</taxon>
        <taxon>Poales</taxon>
        <taxon>Poaceae</taxon>
        <taxon>PACMAD clade</taxon>
        <taxon>Panicoideae</taxon>
        <taxon>Andropogonodae</taxon>
        <taxon>Andropogoneae</taxon>
        <taxon>Tripsacinae</taxon>
        <taxon>Zea</taxon>
    </lineage>
</organism>
<evidence type="ECO:0000313" key="2">
    <source>
        <dbReference type="EMBL" id="ACG47710.1"/>
    </source>
</evidence>
<sequence>MATILETIQKARLLPPRPLKDELPTFGGGGREESHLTGLRKRLSAFSGKIQPISSASAEWAFRRRSRPAPSLGAGGGGSLRQWWRRGVVGWLLSRKPGFAGDLEMNEDEARHGRGTWGWGHVLYRVRSGVRRLVVSAHSLPTTQRQSLPPPAHCKPAALAHAQRLGFHHAGHAMATKEGRRSRRAALRLPVLFAADLPPDSETEKRARGTRRGGFRLQVGA</sequence>
<dbReference type="PANTHER" id="PTHR35714:SF1">
    <property type="entry name" value="OS02G0715300 PROTEIN"/>
    <property type="match status" value="1"/>
</dbReference>
<dbReference type="EMBL" id="EU975592">
    <property type="protein sequence ID" value="ACG47710.1"/>
    <property type="molecule type" value="mRNA"/>
</dbReference>
<accession>B6UEC7</accession>
<dbReference type="AlphaFoldDB" id="B6UEC7"/>
<dbReference type="PANTHER" id="PTHR35714">
    <property type="entry name" value="OS02G0715300 PROTEIN"/>
    <property type="match status" value="1"/>
</dbReference>
<dbReference type="ExpressionAtlas" id="B6UEC7">
    <property type="expression patterns" value="baseline and differential"/>
</dbReference>
<proteinExistence type="evidence at transcript level"/>
<evidence type="ECO:0000256" key="1">
    <source>
        <dbReference type="SAM" id="MobiDB-lite"/>
    </source>
</evidence>
<reference evidence="2" key="1">
    <citation type="journal article" date="2009" name="Plant Mol. Biol.">
        <title>Insights into corn genes derived from large-scale cDNA sequencing.</title>
        <authorList>
            <person name="Alexandrov N.N."/>
            <person name="Brover V.V."/>
            <person name="Freidin S."/>
            <person name="Troukhan M.E."/>
            <person name="Tatarinova T.V."/>
            <person name="Zhang H."/>
            <person name="Swaller T.J."/>
            <person name="Lu Y.P."/>
            <person name="Bouck J."/>
            <person name="Flavell R.B."/>
            <person name="Feldmann K.A."/>
        </authorList>
    </citation>
    <scope>NUCLEOTIDE SEQUENCE</scope>
</reference>
<protein>
    <submittedName>
        <fullName evidence="2">Uncharacterized protein</fullName>
    </submittedName>
</protein>
<name>B6UEC7_MAIZE</name>
<feature type="region of interest" description="Disordered" evidence="1">
    <location>
        <begin position="200"/>
        <end position="221"/>
    </location>
</feature>